<accession>A0ACB9RVB1</accession>
<organism evidence="1 2">
    <name type="scientific">Melastoma candidum</name>
    <dbReference type="NCBI Taxonomy" id="119954"/>
    <lineage>
        <taxon>Eukaryota</taxon>
        <taxon>Viridiplantae</taxon>
        <taxon>Streptophyta</taxon>
        <taxon>Embryophyta</taxon>
        <taxon>Tracheophyta</taxon>
        <taxon>Spermatophyta</taxon>
        <taxon>Magnoliopsida</taxon>
        <taxon>eudicotyledons</taxon>
        <taxon>Gunneridae</taxon>
        <taxon>Pentapetalae</taxon>
        <taxon>rosids</taxon>
        <taxon>malvids</taxon>
        <taxon>Myrtales</taxon>
        <taxon>Melastomataceae</taxon>
        <taxon>Melastomatoideae</taxon>
        <taxon>Melastomateae</taxon>
        <taxon>Melastoma</taxon>
    </lineage>
</organism>
<sequence>MPGFESSCGNGVSGGKAAALVVCFGEMLIDFMPPKSGYSLAQAPSFEKAAGGAPENVAVGISRPGGSSAFIGKVGADEFGYMLADILMENKENNSGMRFDENARTALAFVTNKG</sequence>
<dbReference type="EMBL" id="CM042882">
    <property type="protein sequence ID" value="KAI4383131.1"/>
    <property type="molecule type" value="Genomic_DNA"/>
</dbReference>
<protein>
    <submittedName>
        <fullName evidence="1">Uncharacterized protein</fullName>
    </submittedName>
</protein>
<name>A0ACB9RVB1_9MYRT</name>
<keyword evidence="2" id="KW-1185">Reference proteome</keyword>
<proteinExistence type="predicted"/>
<comment type="caution">
    <text evidence="1">The sequence shown here is derived from an EMBL/GenBank/DDBJ whole genome shotgun (WGS) entry which is preliminary data.</text>
</comment>
<dbReference type="Proteomes" id="UP001057402">
    <property type="component" value="Chromosome 3"/>
</dbReference>
<evidence type="ECO:0000313" key="1">
    <source>
        <dbReference type="EMBL" id="KAI4383131.1"/>
    </source>
</evidence>
<gene>
    <name evidence="1" type="ORF">MLD38_009007</name>
</gene>
<evidence type="ECO:0000313" key="2">
    <source>
        <dbReference type="Proteomes" id="UP001057402"/>
    </source>
</evidence>
<reference evidence="2" key="1">
    <citation type="journal article" date="2023" name="Front. Plant Sci.">
        <title>Chromosomal-level genome assembly of Melastoma candidum provides insights into trichome evolution.</title>
        <authorList>
            <person name="Zhong Y."/>
            <person name="Wu W."/>
            <person name="Sun C."/>
            <person name="Zou P."/>
            <person name="Liu Y."/>
            <person name="Dai S."/>
            <person name="Zhou R."/>
        </authorList>
    </citation>
    <scope>NUCLEOTIDE SEQUENCE [LARGE SCALE GENOMIC DNA]</scope>
</reference>